<reference evidence="2" key="1">
    <citation type="submission" date="2018-06" db="EMBL/GenBank/DDBJ databases">
        <authorList>
            <consortium name="Pathogen Informatics"/>
        </authorList>
    </citation>
    <scope>NUCLEOTIDE SEQUENCE [LARGE SCALE GENOMIC DNA]</scope>
    <source>
        <strain evidence="2">NCTC10124</strain>
    </source>
</reference>
<organism evidence="1 2">
    <name type="scientific">Mycoplasmopsis synoviae</name>
    <name type="common">Mycoplasma synoviae</name>
    <dbReference type="NCBI Taxonomy" id="2109"/>
    <lineage>
        <taxon>Bacteria</taxon>
        <taxon>Bacillati</taxon>
        <taxon>Mycoplasmatota</taxon>
        <taxon>Mycoplasmoidales</taxon>
        <taxon>Metamycoplasmataceae</taxon>
        <taxon>Mycoplasmopsis</taxon>
    </lineage>
</organism>
<protein>
    <submittedName>
        <fullName evidence="1">Uncharacterized protein</fullName>
    </submittedName>
</protein>
<accession>A0A3B0PWR1</accession>
<dbReference type="EMBL" id="LS991953">
    <property type="protein sequence ID" value="SYV93543.1"/>
    <property type="molecule type" value="Genomic_DNA"/>
</dbReference>
<name>A0A3B0PWR1_MYCSY</name>
<gene>
    <name evidence="1" type="ORF">NCTC10124_01297</name>
</gene>
<dbReference type="AlphaFoldDB" id="A0A3B0PWR1"/>
<evidence type="ECO:0000313" key="1">
    <source>
        <dbReference type="EMBL" id="SYV93543.1"/>
    </source>
</evidence>
<sequence length="55" mass="5915">MLGVGLKRSKLLGDKLVYFLDTCLSTAAVAFVIHDLKVASAFVKSTSTAKTPKSW</sequence>
<proteinExistence type="predicted"/>
<evidence type="ECO:0000313" key="2">
    <source>
        <dbReference type="Proteomes" id="UP000259328"/>
    </source>
</evidence>
<dbReference type="Proteomes" id="UP000259328">
    <property type="component" value="Chromosome"/>
</dbReference>